<protein>
    <submittedName>
        <fullName evidence="1">DNA polymerase III, chi subunit</fullName>
    </submittedName>
</protein>
<keyword evidence="2" id="KW-1185">Reference proteome</keyword>
<sequence length="153" mass="16619">MGEAYFYHLTRTAVDATLANLLTRSLAQSWRVAVRGGDAGRLEWLDERLWLGDGFLPHGRAGGPHDARQPVLLTLGAADNAPDCLMAVDGAEVAPDEVTQMQRTCILFDGTDGEALSRARSQWKALTDAGCAARYWSEESGKWVEMATKNVPG</sequence>
<dbReference type="OrthoDB" id="9795973at2"/>
<accession>A0A1H7N0E6</accession>
<dbReference type="GO" id="GO:0006260">
    <property type="term" value="P:DNA replication"/>
    <property type="evidence" value="ECO:0007669"/>
    <property type="project" value="InterPro"/>
</dbReference>
<dbReference type="PANTHER" id="PTHR38767:SF1">
    <property type="entry name" value="DNA POLYMERASE III SUBUNIT CHI"/>
    <property type="match status" value="1"/>
</dbReference>
<dbReference type="InterPro" id="IPR036768">
    <property type="entry name" value="PolIII_chi_sf"/>
</dbReference>
<proteinExistence type="predicted"/>
<dbReference type="AlphaFoldDB" id="A0A1H7N0E6"/>
<dbReference type="Pfam" id="PF04364">
    <property type="entry name" value="DNA_pol3_chi"/>
    <property type="match status" value="1"/>
</dbReference>
<dbReference type="GO" id="GO:0003887">
    <property type="term" value="F:DNA-directed DNA polymerase activity"/>
    <property type="evidence" value="ECO:0007669"/>
    <property type="project" value="InterPro"/>
</dbReference>
<dbReference type="Gene3D" id="3.40.50.10110">
    <property type="entry name" value="DNA polymerase III subunit chi"/>
    <property type="match status" value="1"/>
</dbReference>
<dbReference type="STRING" id="188906.SAMN04488526_2124"/>
<dbReference type="SUPFAM" id="SSF102400">
    <property type="entry name" value="DNA polymerase III chi subunit"/>
    <property type="match status" value="1"/>
</dbReference>
<evidence type="ECO:0000313" key="1">
    <source>
        <dbReference type="EMBL" id="SEL16801.1"/>
    </source>
</evidence>
<dbReference type="Proteomes" id="UP000199283">
    <property type="component" value="Unassembled WGS sequence"/>
</dbReference>
<dbReference type="GO" id="GO:0032298">
    <property type="term" value="P:positive regulation of DNA-templated DNA replication initiation"/>
    <property type="evidence" value="ECO:0007669"/>
    <property type="project" value="TreeGrafter"/>
</dbReference>
<dbReference type="NCBIfam" id="NF004347">
    <property type="entry name" value="PRK05728.1-4"/>
    <property type="match status" value="1"/>
</dbReference>
<gene>
    <name evidence="1" type="ORF">SAMN04488526_2124</name>
</gene>
<dbReference type="PANTHER" id="PTHR38767">
    <property type="entry name" value="DNA POLYMERASE III SUBUNIT CHI"/>
    <property type="match status" value="1"/>
</dbReference>
<dbReference type="RefSeq" id="WP_092762562.1">
    <property type="nucleotide sequence ID" value="NZ_FNZQ01000003.1"/>
</dbReference>
<evidence type="ECO:0000313" key="2">
    <source>
        <dbReference type="Proteomes" id="UP000199283"/>
    </source>
</evidence>
<reference evidence="1 2" key="1">
    <citation type="submission" date="2016-10" db="EMBL/GenBank/DDBJ databases">
        <authorList>
            <person name="de Groot N.N."/>
        </authorList>
    </citation>
    <scope>NUCLEOTIDE SEQUENCE [LARGE SCALE GENOMIC DNA]</scope>
    <source>
        <strain evidence="1 2">DSM 14858</strain>
    </source>
</reference>
<dbReference type="GO" id="GO:0003677">
    <property type="term" value="F:DNA binding"/>
    <property type="evidence" value="ECO:0007669"/>
    <property type="project" value="InterPro"/>
</dbReference>
<organism evidence="1 2">
    <name type="scientific">Jannaschia helgolandensis</name>
    <dbReference type="NCBI Taxonomy" id="188906"/>
    <lineage>
        <taxon>Bacteria</taxon>
        <taxon>Pseudomonadati</taxon>
        <taxon>Pseudomonadota</taxon>
        <taxon>Alphaproteobacteria</taxon>
        <taxon>Rhodobacterales</taxon>
        <taxon>Roseobacteraceae</taxon>
        <taxon>Jannaschia</taxon>
    </lineage>
</organism>
<name>A0A1H7N0E6_9RHOB</name>
<dbReference type="InterPro" id="IPR007459">
    <property type="entry name" value="DNA_pol3_chi"/>
</dbReference>
<dbReference type="EMBL" id="FNZQ01000003">
    <property type="protein sequence ID" value="SEL16801.1"/>
    <property type="molecule type" value="Genomic_DNA"/>
</dbReference>